<keyword evidence="2" id="KW-0472">Membrane</keyword>
<proteinExistence type="predicted"/>
<evidence type="ECO:0000256" key="2">
    <source>
        <dbReference type="SAM" id="Phobius"/>
    </source>
</evidence>
<feature type="transmembrane region" description="Helical" evidence="2">
    <location>
        <begin position="81"/>
        <end position="102"/>
    </location>
</feature>
<sequence length="103" mass="10781">MAMSEQSRGQGQTKGWGHGVTTSSSCVPVCSRQPAHCVRNVSTRLDLVPHRSSTPPPDAATTTTLEGPHGTRTKHGVIIKINHLAAIVLNVAAIVLNVAAIVL</sequence>
<keyword evidence="2" id="KW-0812">Transmembrane</keyword>
<reference evidence="3" key="1">
    <citation type="submission" date="2023-11" db="EMBL/GenBank/DDBJ databases">
        <title>Genome assemblies of two species of porcelain crab, Petrolisthes cinctipes and Petrolisthes manimaculis (Anomura: Porcellanidae).</title>
        <authorList>
            <person name="Angst P."/>
        </authorList>
    </citation>
    <scope>NUCLEOTIDE SEQUENCE</scope>
    <source>
        <strain evidence="3">PB745_02</strain>
        <tissue evidence="3">Gill</tissue>
    </source>
</reference>
<keyword evidence="2" id="KW-1133">Transmembrane helix</keyword>
<feature type="region of interest" description="Disordered" evidence="1">
    <location>
        <begin position="1"/>
        <end position="20"/>
    </location>
</feature>
<organism evidence="3 4">
    <name type="scientific">Petrolisthes manimaculis</name>
    <dbReference type="NCBI Taxonomy" id="1843537"/>
    <lineage>
        <taxon>Eukaryota</taxon>
        <taxon>Metazoa</taxon>
        <taxon>Ecdysozoa</taxon>
        <taxon>Arthropoda</taxon>
        <taxon>Crustacea</taxon>
        <taxon>Multicrustacea</taxon>
        <taxon>Malacostraca</taxon>
        <taxon>Eumalacostraca</taxon>
        <taxon>Eucarida</taxon>
        <taxon>Decapoda</taxon>
        <taxon>Pleocyemata</taxon>
        <taxon>Anomura</taxon>
        <taxon>Galatheoidea</taxon>
        <taxon>Porcellanidae</taxon>
        <taxon>Petrolisthes</taxon>
    </lineage>
</organism>
<dbReference type="Proteomes" id="UP001292094">
    <property type="component" value="Unassembled WGS sequence"/>
</dbReference>
<gene>
    <name evidence="3" type="ORF">Pmani_019606</name>
</gene>
<evidence type="ECO:0000313" key="4">
    <source>
        <dbReference type="Proteomes" id="UP001292094"/>
    </source>
</evidence>
<name>A0AAE1PHC6_9EUCA</name>
<evidence type="ECO:0000313" key="3">
    <source>
        <dbReference type="EMBL" id="KAK4308715.1"/>
    </source>
</evidence>
<dbReference type="AlphaFoldDB" id="A0AAE1PHC6"/>
<accession>A0AAE1PHC6</accession>
<feature type="region of interest" description="Disordered" evidence="1">
    <location>
        <begin position="47"/>
        <end position="71"/>
    </location>
</feature>
<dbReference type="EMBL" id="JAWZYT010001850">
    <property type="protein sequence ID" value="KAK4308715.1"/>
    <property type="molecule type" value="Genomic_DNA"/>
</dbReference>
<keyword evidence="4" id="KW-1185">Reference proteome</keyword>
<feature type="compositionally biased region" description="Polar residues" evidence="1">
    <location>
        <begin position="1"/>
        <end position="11"/>
    </location>
</feature>
<evidence type="ECO:0000256" key="1">
    <source>
        <dbReference type="SAM" id="MobiDB-lite"/>
    </source>
</evidence>
<comment type="caution">
    <text evidence="3">The sequence shown here is derived from an EMBL/GenBank/DDBJ whole genome shotgun (WGS) entry which is preliminary data.</text>
</comment>
<protein>
    <submittedName>
        <fullName evidence="3">Uncharacterized protein</fullName>
    </submittedName>
</protein>